<feature type="transmembrane region" description="Helical" evidence="1">
    <location>
        <begin position="20"/>
        <end position="41"/>
    </location>
</feature>
<organism evidence="2 3">
    <name type="scientific">Trema orientale</name>
    <name type="common">Charcoal tree</name>
    <name type="synonym">Celtis orientalis</name>
    <dbReference type="NCBI Taxonomy" id="63057"/>
    <lineage>
        <taxon>Eukaryota</taxon>
        <taxon>Viridiplantae</taxon>
        <taxon>Streptophyta</taxon>
        <taxon>Embryophyta</taxon>
        <taxon>Tracheophyta</taxon>
        <taxon>Spermatophyta</taxon>
        <taxon>Magnoliopsida</taxon>
        <taxon>eudicotyledons</taxon>
        <taxon>Gunneridae</taxon>
        <taxon>Pentapetalae</taxon>
        <taxon>rosids</taxon>
        <taxon>fabids</taxon>
        <taxon>Rosales</taxon>
        <taxon>Cannabaceae</taxon>
        <taxon>Trema</taxon>
    </lineage>
</organism>
<proteinExistence type="predicted"/>
<comment type="caution">
    <text evidence="2">The sequence shown here is derived from an EMBL/GenBank/DDBJ whole genome shotgun (WGS) entry which is preliminary data.</text>
</comment>
<name>A0A2P5B8F7_TREOI</name>
<dbReference type="Proteomes" id="UP000237000">
    <property type="component" value="Unassembled WGS sequence"/>
</dbReference>
<dbReference type="InParanoid" id="A0A2P5B8F7"/>
<evidence type="ECO:0000313" key="3">
    <source>
        <dbReference type="Proteomes" id="UP000237000"/>
    </source>
</evidence>
<keyword evidence="1" id="KW-1133">Transmembrane helix</keyword>
<keyword evidence="1" id="KW-0812">Transmembrane</keyword>
<keyword evidence="1" id="KW-0472">Membrane</keyword>
<evidence type="ECO:0000313" key="2">
    <source>
        <dbReference type="EMBL" id="PON45089.1"/>
    </source>
</evidence>
<sequence length="86" mass="9535">MSISDRDFASDDLMLEGVDVPTLSVFLFTTAIYCLALMEYAKGAGSICMDSFCGSWLWGISMEFQVTLIGFTRFKLFGLGVVDHMN</sequence>
<gene>
    <name evidence="2" type="ORF">TorRG33x02_329520</name>
</gene>
<evidence type="ECO:0008006" key="4">
    <source>
        <dbReference type="Google" id="ProtNLM"/>
    </source>
</evidence>
<protein>
    <recommendedName>
        <fullName evidence="4">Transmembrane protein</fullName>
    </recommendedName>
</protein>
<dbReference type="EMBL" id="JXTC01000580">
    <property type="protein sequence ID" value="PON45089.1"/>
    <property type="molecule type" value="Genomic_DNA"/>
</dbReference>
<accession>A0A2P5B8F7</accession>
<keyword evidence="3" id="KW-1185">Reference proteome</keyword>
<evidence type="ECO:0000256" key="1">
    <source>
        <dbReference type="SAM" id="Phobius"/>
    </source>
</evidence>
<reference evidence="3" key="1">
    <citation type="submission" date="2016-06" db="EMBL/GenBank/DDBJ databases">
        <title>Parallel loss of symbiosis genes in relatives of nitrogen-fixing non-legume Parasponia.</title>
        <authorList>
            <person name="Van Velzen R."/>
            <person name="Holmer R."/>
            <person name="Bu F."/>
            <person name="Rutten L."/>
            <person name="Van Zeijl A."/>
            <person name="Liu W."/>
            <person name="Santuari L."/>
            <person name="Cao Q."/>
            <person name="Sharma T."/>
            <person name="Shen D."/>
            <person name="Roswanjaya Y."/>
            <person name="Wardhani T."/>
            <person name="Kalhor M.S."/>
            <person name="Jansen J."/>
            <person name="Van den Hoogen J."/>
            <person name="Gungor B."/>
            <person name="Hartog M."/>
            <person name="Hontelez J."/>
            <person name="Verver J."/>
            <person name="Yang W.-C."/>
            <person name="Schijlen E."/>
            <person name="Repin R."/>
            <person name="Schilthuizen M."/>
            <person name="Schranz E."/>
            <person name="Heidstra R."/>
            <person name="Miyata K."/>
            <person name="Fedorova E."/>
            <person name="Kohlen W."/>
            <person name="Bisseling T."/>
            <person name="Smit S."/>
            <person name="Geurts R."/>
        </authorList>
    </citation>
    <scope>NUCLEOTIDE SEQUENCE [LARGE SCALE GENOMIC DNA]</scope>
    <source>
        <strain evidence="3">cv. RG33-2</strain>
    </source>
</reference>
<dbReference type="AlphaFoldDB" id="A0A2P5B8F7"/>